<feature type="compositionally biased region" description="Basic and acidic residues" evidence="1">
    <location>
        <begin position="294"/>
        <end position="303"/>
    </location>
</feature>
<evidence type="ECO:0000256" key="2">
    <source>
        <dbReference type="SAM" id="Phobius"/>
    </source>
</evidence>
<evidence type="ECO:0000313" key="4">
    <source>
        <dbReference type="Proteomes" id="UP000824081"/>
    </source>
</evidence>
<protein>
    <submittedName>
        <fullName evidence="3">ABC transporter permease</fullName>
    </submittedName>
</protein>
<dbReference type="Proteomes" id="UP000824081">
    <property type="component" value="Unassembled WGS sequence"/>
</dbReference>
<dbReference type="AlphaFoldDB" id="A0A9D1MER6"/>
<sequence length="303" mass="34145">MQTFLTLTFLFALGAVFGWCMELVYRRLAHGKWVNPGFLHGPYLPLYGFGLVLLYLIAEIPLDGLDKTWLQYAVRLVIICVSMTLIEYLSGLIFIKGMGIKLWDYSSRRGNIQGIICPLFSLIWTLIGGGYVFLLHPAISRAVVWFTGNLYYSFFVGIFFGLFIWDLASTLRLSVKLRKFAKDHDVMVRYEELKLMIRNALDGMKAKSSFLNPFRASAETIRATLARYVENFRNGEYNLKFRKKQQKAEEAQPEKQLSGSAQETGRKGPEAPEKGAEGISDSAAAGVPGTVGEVPDRKTEQGR</sequence>
<name>A0A9D1MER6_9FIRM</name>
<reference evidence="3" key="2">
    <citation type="journal article" date="2021" name="PeerJ">
        <title>Extensive microbial diversity within the chicken gut microbiome revealed by metagenomics and culture.</title>
        <authorList>
            <person name="Gilroy R."/>
            <person name="Ravi A."/>
            <person name="Getino M."/>
            <person name="Pursley I."/>
            <person name="Horton D.L."/>
            <person name="Alikhan N.F."/>
            <person name="Baker D."/>
            <person name="Gharbi K."/>
            <person name="Hall N."/>
            <person name="Watson M."/>
            <person name="Adriaenssens E.M."/>
            <person name="Foster-Nyarko E."/>
            <person name="Jarju S."/>
            <person name="Secka A."/>
            <person name="Antonio M."/>
            <person name="Oren A."/>
            <person name="Chaudhuri R.R."/>
            <person name="La Ragione R."/>
            <person name="Hildebrand F."/>
            <person name="Pallen M.J."/>
        </authorList>
    </citation>
    <scope>NUCLEOTIDE SEQUENCE</scope>
    <source>
        <strain evidence="3">11687</strain>
    </source>
</reference>
<feature type="transmembrane region" description="Helical" evidence="2">
    <location>
        <begin position="37"/>
        <end position="57"/>
    </location>
</feature>
<dbReference type="InterPro" id="IPR010540">
    <property type="entry name" value="CmpB_TMEM229"/>
</dbReference>
<reference evidence="3" key="1">
    <citation type="submission" date="2020-10" db="EMBL/GenBank/DDBJ databases">
        <authorList>
            <person name="Gilroy R."/>
        </authorList>
    </citation>
    <scope>NUCLEOTIDE SEQUENCE</scope>
    <source>
        <strain evidence="3">11687</strain>
    </source>
</reference>
<accession>A0A9D1MER6</accession>
<feature type="compositionally biased region" description="Basic and acidic residues" evidence="1">
    <location>
        <begin position="264"/>
        <end position="276"/>
    </location>
</feature>
<feature type="transmembrane region" description="Helical" evidence="2">
    <location>
        <begin position="150"/>
        <end position="168"/>
    </location>
</feature>
<dbReference type="Pfam" id="PF06541">
    <property type="entry name" value="ABC_trans_CmpB"/>
    <property type="match status" value="1"/>
</dbReference>
<organism evidence="3 4">
    <name type="scientific">Candidatus Scatosoma pullistercoris</name>
    <dbReference type="NCBI Taxonomy" id="2840934"/>
    <lineage>
        <taxon>Bacteria</taxon>
        <taxon>Bacillati</taxon>
        <taxon>Bacillota</taxon>
        <taxon>Clostridia</taxon>
        <taxon>Candidatus Scatosoma</taxon>
    </lineage>
</organism>
<proteinExistence type="predicted"/>
<evidence type="ECO:0000313" key="3">
    <source>
        <dbReference type="EMBL" id="HIU59050.1"/>
    </source>
</evidence>
<comment type="caution">
    <text evidence="3">The sequence shown here is derived from an EMBL/GenBank/DDBJ whole genome shotgun (WGS) entry which is preliminary data.</text>
</comment>
<gene>
    <name evidence="3" type="ORF">IAC57_03000</name>
</gene>
<keyword evidence="2" id="KW-1133">Transmembrane helix</keyword>
<feature type="transmembrane region" description="Helical" evidence="2">
    <location>
        <begin position="115"/>
        <end position="138"/>
    </location>
</feature>
<feature type="transmembrane region" description="Helical" evidence="2">
    <location>
        <begin position="69"/>
        <end position="95"/>
    </location>
</feature>
<keyword evidence="2" id="KW-0472">Membrane</keyword>
<dbReference type="EMBL" id="DVMZ01000079">
    <property type="protein sequence ID" value="HIU59050.1"/>
    <property type="molecule type" value="Genomic_DNA"/>
</dbReference>
<keyword evidence="2" id="KW-0812">Transmembrane</keyword>
<feature type="region of interest" description="Disordered" evidence="1">
    <location>
        <begin position="243"/>
        <end position="303"/>
    </location>
</feature>
<feature type="transmembrane region" description="Helical" evidence="2">
    <location>
        <begin position="6"/>
        <end position="25"/>
    </location>
</feature>
<evidence type="ECO:0000256" key="1">
    <source>
        <dbReference type="SAM" id="MobiDB-lite"/>
    </source>
</evidence>